<feature type="transmembrane region" description="Helical" evidence="1">
    <location>
        <begin position="101"/>
        <end position="121"/>
    </location>
</feature>
<accession>A0A9W6CWN2</accession>
<dbReference type="EMBL" id="BSDO01000013">
    <property type="protein sequence ID" value="GLI25253.1"/>
    <property type="molecule type" value="Genomic_DNA"/>
</dbReference>
<comment type="caution">
    <text evidence="2">The sequence shown here is derived from an EMBL/GenBank/DDBJ whole genome shotgun (WGS) entry which is preliminary data.</text>
</comment>
<sequence length="172" mass="19829">MVESPVPPRPSRRRNPLVAVLRLAFRLVVGIVILLDELVRPLYRPLLDWLSALKLVQKFEHWVASLPAYAVLVLIAVPYGVVEPVKFLALLHIANGHVRTGTFLFLLAHLVSFVLIERIFTAGKSQLMTVRWMAYVIETAASVHRTVSEWLRLAELKRRARALWRWARLRLR</sequence>
<evidence type="ECO:0000313" key="4">
    <source>
        <dbReference type="Proteomes" id="UP001144397"/>
    </source>
</evidence>
<name>A0A9W6CWN2_XANFL</name>
<proteinExistence type="predicted"/>
<organism evidence="2 4">
    <name type="scientific">Xanthobacter flavus</name>
    <dbReference type="NCBI Taxonomy" id="281"/>
    <lineage>
        <taxon>Bacteria</taxon>
        <taxon>Pseudomonadati</taxon>
        <taxon>Pseudomonadota</taxon>
        <taxon>Alphaproteobacteria</taxon>
        <taxon>Hyphomicrobiales</taxon>
        <taxon>Xanthobacteraceae</taxon>
        <taxon>Xanthobacter</taxon>
    </lineage>
</organism>
<evidence type="ECO:0000313" key="3">
    <source>
        <dbReference type="EMBL" id="MDR6336704.1"/>
    </source>
</evidence>
<reference evidence="2" key="1">
    <citation type="submission" date="2022-12" db="EMBL/GenBank/DDBJ databases">
        <title>Reference genome sequencing for broad-spectrum identification of bacterial and archaeal isolates by mass spectrometry.</title>
        <authorList>
            <person name="Sekiguchi Y."/>
            <person name="Tourlousse D.M."/>
        </authorList>
    </citation>
    <scope>NUCLEOTIDE SEQUENCE</scope>
    <source>
        <strain evidence="2">301</strain>
    </source>
</reference>
<dbReference type="Proteomes" id="UP001144397">
    <property type="component" value="Unassembled WGS sequence"/>
</dbReference>
<keyword evidence="1" id="KW-0812">Transmembrane</keyword>
<gene>
    <name evidence="3" type="ORF">GGQ86_005207</name>
    <name evidence="2" type="ORF">XFLAVUS301_49270</name>
</gene>
<feature type="transmembrane region" description="Helical" evidence="1">
    <location>
        <begin position="59"/>
        <end position="81"/>
    </location>
</feature>
<dbReference type="EMBL" id="JAVDPY010000015">
    <property type="protein sequence ID" value="MDR6336704.1"/>
    <property type="molecule type" value="Genomic_DNA"/>
</dbReference>
<evidence type="ECO:0000313" key="2">
    <source>
        <dbReference type="EMBL" id="GLI25253.1"/>
    </source>
</evidence>
<dbReference type="RefSeq" id="WP_237354166.1">
    <property type="nucleotide sequence ID" value="NZ_BSDO01000013.1"/>
</dbReference>
<evidence type="ECO:0000256" key="1">
    <source>
        <dbReference type="SAM" id="Phobius"/>
    </source>
</evidence>
<dbReference type="GeneID" id="95765700"/>
<keyword evidence="1" id="KW-0472">Membrane</keyword>
<dbReference type="Proteomes" id="UP001245370">
    <property type="component" value="Unassembled WGS sequence"/>
</dbReference>
<reference evidence="3 5" key="2">
    <citation type="submission" date="2023-07" db="EMBL/GenBank/DDBJ databases">
        <title>Genomic Encyclopedia of Type Strains, Phase IV (KMG-IV): sequencing the most valuable type-strain genomes for metagenomic binning, comparative biology and taxonomic classification.</title>
        <authorList>
            <person name="Goeker M."/>
        </authorList>
    </citation>
    <scope>NUCLEOTIDE SEQUENCE [LARGE SCALE GENOMIC DNA]</scope>
    <source>
        <strain evidence="3 5">DSM 338</strain>
    </source>
</reference>
<dbReference type="AlphaFoldDB" id="A0A9W6CWN2"/>
<keyword evidence="5" id="KW-1185">Reference proteome</keyword>
<protein>
    <submittedName>
        <fullName evidence="2">Uncharacterized protein</fullName>
    </submittedName>
</protein>
<keyword evidence="1" id="KW-1133">Transmembrane helix</keyword>
<evidence type="ECO:0000313" key="5">
    <source>
        <dbReference type="Proteomes" id="UP001245370"/>
    </source>
</evidence>
<feature type="transmembrane region" description="Helical" evidence="1">
    <location>
        <begin position="20"/>
        <end position="39"/>
    </location>
</feature>